<dbReference type="GO" id="GO:0050661">
    <property type="term" value="F:NADP binding"/>
    <property type="evidence" value="ECO:0007669"/>
    <property type="project" value="InterPro"/>
</dbReference>
<evidence type="ECO:0000313" key="8">
    <source>
        <dbReference type="Proteomes" id="UP000717624"/>
    </source>
</evidence>
<evidence type="ECO:0000259" key="6">
    <source>
        <dbReference type="Pfam" id="PF00724"/>
    </source>
</evidence>
<dbReference type="NCBIfam" id="NF010047">
    <property type="entry name" value="PRK13523.1"/>
    <property type="match status" value="1"/>
</dbReference>
<evidence type="ECO:0000256" key="1">
    <source>
        <dbReference type="ARBA" id="ARBA00001917"/>
    </source>
</evidence>
<reference evidence="7" key="1">
    <citation type="submission" date="2021-01" db="EMBL/GenBank/DDBJ databases">
        <title>Genomic Encyclopedia of Type Strains, Phase IV (KMG-IV): sequencing the most valuable type-strain genomes for metagenomic binning, comparative biology and taxonomic classification.</title>
        <authorList>
            <person name="Goeker M."/>
        </authorList>
    </citation>
    <scope>NUCLEOTIDE SEQUENCE</scope>
    <source>
        <strain evidence="7">DSM 25523</strain>
    </source>
</reference>
<dbReference type="GO" id="GO:0003959">
    <property type="term" value="F:NADPH dehydrogenase activity"/>
    <property type="evidence" value="ECO:0007669"/>
    <property type="project" value="UniProtKB-EC"/>
</dbReference>
<dbReference type="AlphaFoldDB" id="A0A939BTL2"/>
<keyword evidence="4" id="KW-0521">NADP</keyword>
<evidence type="ECO:0000256" key="5">
    <source>
        <dbReference type="ARBA" id="ARBA00023002"/>
    </source>
</evidence>
<dbReference type="Proteomes" id="UP000717624">
    <property type="component" value="Unassembled WGS sequence"/>
</dbReference>
<keyword evidence="8" id="KW-1185">Reference proteome</keyword>
<dbReference type="PANTHER" id="PTHR43303">
    <property type="entry name" value="NADPH DEHYDROGENASE C23G7.10C-RELATED"/>
    <property type="match status" value="1"/>
</dbReference>
<dbReference type="Pfam" id="PF00724">
    <property type="entry name" value="Oxidored_FMN"/>
    <property type="match status" value="1"/>
</dbReference>
<keyword evidence="2" id="KW-0285">Flavoprotein</keyword>
<feature type="domain" description="NADH:flavin oxidoreductase/NADH oxidase N-terminal" evidence="6">
    <location>
        <begin position="3"/>
        <end position="321"/>
    </location>
</feature>
<accession>A0A939BTL2</accession>
<dbReference type="GO" id="GO:0010181">
    <property type="term" value="F:FMN binding"/>
    <property type="evidence" value="ECO:0007669"/>
    <property type="project" value="InterPro"/>
</dbReference>
<dbReference type="EC" id="1.6.99.1" evidence="7"/>
<organism evidence="7 8">
    <name type="scientific">Brevibacillus fulvus</name>
    <dbReference type="NCBI Taxonomy" id="1125967"/>
    <lineage>
        <taxon>Bacteria</taxon>
        <taxon>Bacillati</taxon>
        <taxon>Bacillota</taxon>
        <taxon>Bacilli</taxon>
        <taxon>Bacillales</taxon>
        <taxon>Paenibacillaceae</taxon>
        <taxon>Brevibacillus</taxon>
    </lineage>
</organism>
<comment type="cofactor">
    <cofactor evidence="1">
        <name>FMN</name>
        <dbReference type="ChEBI" id="CHEBI:58210"/>
    </cofactor>
</comment>
<proteinExistence type="predicted"/>
<dbReference type="InterPro" id="IPR044152">
    <property type="entry name" value="YqjM-like"/>
</dbReference>
<dbReference type="SUPFAM" id="SSF51395">
    <property type="entry name" value="FMN-linked oxidoreductases"/>
    <property type="match status" value="1"/>
</dbReference>
<keyword evidence="3" id="KW-0288">FMN</keyword>
<dbReference type="RefSeq" id="WP_204516320.1">
    <property type="nucleotide sequence ID" value="NZ_BAABIN010000009.1"/>
</dbReference>
<evidence type="ECO:0000256" key="4">
    <source>
        <dbReference type="ARBA" id="ARBA00022857"/>
    </source>
</evidence>
<gene>
    <name evidence="7" type="ORF">JOD01_000157</name>
</gene>
<evidence type="ECO:0000256" key="3">
    <source>
        <dbReference type="ARBA" id="ARBA00022643"/>
    </source>
</evidence>
<protein>
    <submittedName>
        <fullName evidence="7">NADPH2 dehydrogenase</fullName>
        <ecNumber evidence="7">1.6.99.1</ecNumber>
    </submittedName>
</protein>
<dbReference type="InterPro" id="IPR013785">
    <property type="entry name" value="Aldolase_TIM"/>
</dbReference>
<comment type="caution">
    <text evidence="7">The sequence shown here is derived from an EMBL/GenBank/DDBJ whole genome shotgun (WGS) entry which is preliminary data.</text>
</comment>
<dbReference type="PANTHER" id="PTHR43303:SF4">
    <property type="entry name" value="NADPH DEHYDROGENASE C23G7.10C-RELATED"/>
    <property type="match status" value="1"/>
</dbReference>
<keyword evidence="5 7" id="KW-0560">Oxidoreductase</keyword>
<sequence>MSQLFRPITIGQLALKNRIVMSPMCQYSAAEDGKVNDWHLLHYPARAIGGAALLIMEATAVQPNGRITDQDLGIWDDQQVEGLARIAELVHRHGAKIGIQLGHAGRKSRATGRVEAPSAVAFSADYAKPAALSIGEIAQLVENFQRAAIRAKTAGFDVIELHAAHGYLINQFLSPLSNLREDEYGGSAENRFRLLKEIILAVRAVWSGPLFVRVSADEYAEGGNRLEQTVQFAKWMKAIGVDLIDVSSGGVVPVSVRDFPGYQVPFAEKIKQEANVATGAVGLIRTPELAEEILQNGRADLIFLGRELLRQPYWPQQAALELGEEIDLPTQYLRAWHRRK</sequence>
<name>A0A939BTL2_9BACL</name>
<dbReference type="CDD" id="cd02932">
    <property type="entry name" value="OYE_YqiM_FMN"/>
    <property type="match status" value="1"/>
</dbReference>
<dbReference type="InterPro" id="IPR001155">
    <property type="entry name" value="OxRdtase_FMN_N"/>
</dbReference>
<evidence type="ECO:0000256" key="2">
    <source>
        <dbReference type="ARBA" id="ARBA00022630"/>
    </source>
</evidence>
<dbReference type="EMBL" id="JAFBEB010000001">
    <property type="protein sequence ID" value="MBM7588571.1"/>
    <property type="molecule type" value="Genomic_DNA"/>
</dbReference>
<dbReference type="Gene3D" id="3.20.20.70">
    <property type="entry name" value="Aldolase class I"/>
    <property type="match status" value="1"/>
</dbReference>
<evidence type="ECO:0000313" key="7">
    <source>
        <dbReference type="EMBL" id="MBM7588571.1"/>
    </source>
</evidence>